<dbReference type="EMBL" id="KI669459">
    <property type="protein sequence ID" value="OCF62277.1"/>
    <property type="molecule type" value="Genomic_DNA"/>
</dbReference>
<feature type="compositionally biased region" description="Low complexity" evidence="1">
    <location>
        <begin position="26"/>
        <end position="66"/>
    </location>
</feature>
<dbReference type="AlphaFoldDB" id="A0A1B9J3B3"/>
<evidence type="ECO:0000313" key="2">
    <source>
        <dbReference type="EMBL" id="OCF62277.1"/>
    </source>
</evidence>
<name>A0A1B9J3B3_9TREE</name>
<feature type="compositionally biased region" description="Polar residues" evidence="1">
    <location>
        <begin position="10"/>
        <end position="21"/>
    </location>
</feature>
<evidence type="ECO:0000256" key="1">
    <source>
        <dbReference type="SAM" id="MobiDB-lite"/>
    </source>
</evidence>
<feature type="compositionally biased region" description="Basic and acidic residues" evidence="1">
    <location>
        <begin position="79"/>
        <end position="104"/>
    </location>
</feature>
<protein>
    <submittedName>
        <fullName evidence="2">Uncharacterized protein</fullName>
    </submittedName>
</protein>
<sequence length="136" mass="14320">MADRNHSTEGKSQYLQVPTMQDNDRSASPSGTSPSGSGGTSPSISASRNGSSTRLLSSASASGRSSPGRNTNIGYIFTLHHDTRGTTHRTWDDHPGDNSQDRINVDAITSGDGGGGQEQPRPHSPRMEYGNSPDGH</sequence>
<reference evidence="3" key="2">
    <citation type="submission" date="2013-12" db="EMBL/GenBank/DDBJ databases">
        <title>Evolution of pathogenesis and genome organization in the Tremellales.</title>
        <authorList>
            <person name="Cuomo C."/>
            <person name="Litvintseva A."/>
            <person name="Heitman J."/>
            <person name="Chen Y."/>
            <person name="Sun S."/>
            <person name="Springer D."/>
            <person name="Dromer F."/>
            <person name="Young S."/>
            <person name="Zeng Q."/>
            <person name="Chapman S."/>
            <person name="Gujja S."/>
            <person name="Saif S."/>
            <person name="Birren B."/>
        </authorList>
    </citation>
    <scope>NUCLEOTIDE SEQUENCE [LARGE SCALE GENOMIC DNA]</scope>
    <source>
        <strain evidence="3">CBS 10435</strain>
    </source>
</reference>
<feature type="region of interest" description="Disordered" evidence="1">
    <location>
        <begin position="1"/>
        <end position="136"/>
    </location>
</feature>
<organism evidence="2 3">
    <name type="scientific">Kwoniella mangroviensis CBS 10435</name>
    <dbReference type="NCBI Taxonomy" id="1331196"/>
    <lineage>
        <taxon>Eukaryota</taxon>
        <taxon>Fungi</taxon>
        <taxon>Dikarya</taxon>
        <taxon>Basidiomycota</taxon>
        <taxon>Agaricomycotina</taxon>
        <taxon>Tremellomycetes</taxon>
        <taxon>Tremellales</taxon>
        <taxon>Cryptococcaceae</taxon>
        <taxon>Kwoniella</taxon>
    </lineage>
</organism>
<accession>A0A1B9J3B3</accession>
<reference evidence="2 3" key="1">
    <citation type="submission" date="2013-07" db="EMBL/GenBank/DDBJ databases">
        <title>The Genome Sequence of Kwoniella mangroviensis CBS10435.</title>
        <authorList>
            <consortium name="The Broad Institute Genome Sequencing Platform"/>
            <person name="Cuomo C."/>
            <person name="Litvintseva A."/>
            <person name="Chen Y."/>
            <person name="Heitman J."/>
            <person name="Sun S."/>
            <person name="Springer D."/>
            <person name="Dromer F."/>
            <person name="Young S.K."/>
            <person name="Zeng Q."/>
            <person name="Gargeya S."/>
            <person name="Fitzgerald M."/>
            <person name="Abouelleil A."/>
            <person name="Alvarado L."/>
            <person name="Berlin A.M."/>
            <person name="Chapman S.B."/>
            <person name="Dewar J."/>
            <person name="Goldberg J."/>
            <person name="Griggs A."/>
            <person name="Gujja S."/>
            <person name="Hansen M."/>
            <person name="Howarth C."/>
            <person name="Imamovic A."/>
            <person name="Larimer J."/>
            <person name="McCowan C."/>
            <person name="Murphy C."/>
            <person name="Pearson M."/>
            <person name="Priest M."/>
            <person name="Roberts A."/>
            <person name="Saif S."/>
            <person name="Shea T."/>
            <person name="Sykes S."/>
            <person name="Wortman J."/>
            <person name="Nusbaum C."/>
            <person name="Birren B."/>
        </authorList>
    </citation>
    <scope>NUCLEOTIDE SEQUENCE [LARGE SCALE GENOMIC DNA]</scope>
    <source>
        <strain evidence="2 3">CBS 10435</strain>
    </source>
</reference>
<dbReference type="Proteomes" id="UP000092583">
    <property type="component" value="Unassembled WGS sequence"/>
</dbReference>
<gene>
    <name evidence="2" type="ORF">L486_01945</name>
</gene>
<evidence type="ECO:0000313" key="3">
    <source>
        <dbReference type="Proteomes" id="UP000092583"/>
    </source>
</evidence>
<proteinExistence type="predicted"/>
<keyword evidence="3" id="KW-1185">Reference proteome</keyword>